<dbReference type="InterPro" id="IPR003661">
    <property type="entry name" value="HisK_dim/P_dom"/>
</dbReference>
<keyword evidence="3" id="KW-0597">Phosphoprotein</keyword>
<dbReference type="PANTHER" id="PTHR43065">
    <property type="entry name" value="SENSOR HISTIDINE KINASE"/>
    <property type="match status" value="1"/>
</dbReference>
<proteinExistence type="predicted"/>
<dbReference type="InterPro" id="IPR003594">
    <property type="entry name" value="HATPase_dom"/>
</dbReference>
<dbReference type="CDD" id="cd00082">
    <property type="entry name" value="HisKA"/>
    <property type="match status" value="1"/>
</dbReference>
<keyword evidence="8" id="KW-0902">Two-component regulatory system</keyword>
<keyword evidence="9" id="KW-0175">Coiled coil</keyword>
<dbReference type="SUPFAM" id="SSF47384">
    <property type="entry name" value="Homodimeric domain of signal transducing histidine kinase"/>
    <property type="match status" value="1"/>
</dbReference>
<keyword evidence="6" id="KW-0418">Kinase</keyword>
<evidence type="ECO:0000256" key="8">
    <source>
        <dbReference type="ARBA" id="ARBA00023012"/>
    </source>
</evidence>
<keyword evidence="12" id="KW-1185">Reference proteome</keyword>
<dbReference type="InterPro" id="IPR036890">
    <property type="entry name" value="HATPase_C_sf"/>
</dbReference>
<comment type="catalytic activity">
    <reaction evidence="1">
        <text>ATP + protein L-histidine = ADP + protein N-phospho-L-histidine.</text>
        <dbReference type="EC" id="2.7.13.3"/>
    </reaction>
</comment>
<organism evidence="11 12">
    <name type="scientific">Bacterioplanes sanyensis</name>
    <dbReference type="NCBI Taxonomy" id="1249553"/>
    <lineage>
        <taxon>Bacteria</taxon>
        <taxon>Pseudomonadati</taxon>
        <taxon>Pseudomonadota</taxon>
        <taxon>Gammaproteobacteria</taxon>
        <taxon>Oceanospirillales</taxon>
        <taxon>Oceanospirillaceae</taxon>
        <taxon>Bacterioplanes</taxon>
    </lineage>
</organism>
<evidence type="ECO:0000256" key="3">
    <source>
        <dbReference type="ARBA" id="ARBA00022553"/>
    </source>
</evidence>
<accession>A0A222FJ11</accession>
<reference evidence="11 12" key="1">
    <citation type="submission" date="2017-07" db="EMBL/GenBank/DDBJ databases">
        <title>Annotated genome sequence of Bacterioplanes sanyensis isolated from Red Sea.</title>
        <authorList>
            <person name="Rehman Z.U."/>
        </authorList>
    </citation>
    <scope>NUCLEOTIDE SEQUENCE [LARGE SCALE GENOMIC DNA]</scope>
    <source>
        <strain evidence="11 12">NV9</strain>
    </source>
</reference>
<dbReference type="EC" id="2.7.13.3" evidence="2"/>
<dbReference type="GO" id="GO:0000155">
    <property type="term" value="F:phosphorelay sensor kinase activity"/>
    <property type="evidence" value="ECO:0007669"/>
    <property type="project" value="InterPro"/>
</dbReference>
<evidence type="ECO:0000259" key="10">
    <source>
        <dbReference type="PROSITE" id="PS50109"/>
    </source>
</evidence>
<dbReference type="SMART" id="SM00388">
    <property type="entry name" value="HisKA"/>
    <property type="match status" value="1"/>
</dbReference>
<evidence type="ECO:0000256" key="7">
    <source>
        <dbReference type="ARBA" id="ARBA00022840"/>
    </source>
</evidence>
<dbReference type="AlphaFoldDB" id="A0A222FJ11"/>
<feature type="coiled-coil region" evidence="9">
    <location>
        <begin position="224"/>
        <end position="258"/>
    </location>
</feature>
<feature type="domain" description="Histidine kinase" evidence="10">
    <location>
        <begin position="292"/>
        <end position="535"/>
    </location>
</feature>
<dbReference type="Gene3D" id="3.30.565.10">
    <property type="entry name" value="Histidine kinase-like ATPase, C-terminal domain"/>
    <property type="match status" value="1"/>
</dbReference>
<evidence type="ECO:0000256" key="4">
    <source>
        <dbReference type="ARBA" id="ARBA00022679"/>
    </source>
</evidence>
<dbReference type="SUPFAM" id="SSF55874">
    <property type="entry name" value="ATPase domain of HSP90 chaperone/DNA topoisomerase II/histidine kinase"/>
    <property type="match status" value="1"/>
</dbReference>
<keyword evidence="4" id="KW-0808">Transferase</keyword>
<evidence type="ECO:0000256" key="2">
    <source>
        <dbReference type="ARBA" id="ARBA00012438"/>
    </source>
</evidence>
<keyword evidence="5" id="KW-0547">Nucleotide-binding</keyword>
<evidence type="ECO:0000256" key="1">
    <source>
        <dbReference type="ARBA" id="ARBA00000085"/>
    </source>
</evidence>
<keyword evidence="7" id="KW-0067">ATP-binding</keyword>
<dbReference type="InterPro" id="IPR004358">
    <property type="entry name" value="Sig_transdc_His_kin-like_C"/>
</dbReference>
<dbReference type="GO" id="GO:0005524">
    <property type="term" value="F:ATP binding"/>
    <property type="evidence" value="ECO:0007669"/>
    <property type="project" value="UniProtKB-KW"/>
</dbReference>
<dbReference type="KEGG" id="bsan:CHH28_09935"/>
<dbReference type="InterPro" id="IPR036097">
    <property type="entry name" value="HisK_dim/P_sf"/>
</dbReference>
<evidence type="ECO:0000256" key="6">
    <source>
        <dbReference type="ARBA" id="ARBA00022777"/>
    </source>
</evidence>
<gene>
    <name evidence="11" type="ORF">CHH28_09935</name>
</gene>
<evidence type="ECO:0000256" key="5">
    <source>
        <dbReference type="ARBA" id="ARBA00022741"/>
    </source>
</evidence>
<dbReference type="PRINTS" id="PR00344">
    <property type="entry name" value="BCTRLSENSOR"/>
</dbReference>
<evidence type="ECO:0000256" key="9">
    <source>
        <dbReference type="SAM" id="Coils"/>
    </source>
</evidence>
<dbReference type="Proteomes" id="UP000202440">
    <property type="component" value="Chromosome"/>
</dbReference>
<dbReference type="Pfam" id="PF02518">
    <property type="entry name" value="HATPase_c"/>
    <property type="match status" value="1"/>
</dbReference>
<dbReference type="PANTHER" id="PTHR43065:SF46">
    <property type="entry name" value="C4-DICARBOXYLATE TRANSPORT SENSOR PROTEIN DCTB"/>
    <property type="match status" value="1"/>
</dbReference>
<sequence length="535" mass="58933">MRSIEKRLTLYVILFSVSFGLIFSAVQISYDYLSQSERFEQATNAVLSRQSGPAALGLYNYDSGGLRTLLSSLMLNQGIVAASVVEADTQFQVRVGLSADDIATNKELMQSYIIELEAPPVFSSRSEVLGYLTIWVDEGLIHQGFEARASLTLVLDLLRNIVLAAVLILVFRQRLTGPIRRLAARIIDVDPQSPVTVPLAVEEPLQDSELDDLVGKMNHLLTAMDEEIHQRQQAETRVRQLNEQLEEKVRARTQALHDSNSQLRTSLDELQRTQDLLLQAQRMASLGHLAAGMAHEINNPVAVVYSNIATLSEYLTELVTLADNYQKAEGDIAKQSVRVALEEMRNAIDLDFVREDAPDLIRTSKNSLDRVRHIVSELKTFAANENGQKHTEVLATLVDTALADIHVENKDKVRVIHQNDGAPSIPCYPDQLRMAICKVLINAYEAMPGGGTLEVAYDSDAQFVSVVIHDSGVGMTNEDISCAVNPFFTRKEVGQGTGMGLTVAFNVMNNHGGELQIESTPGKGTSITLRLPRAG</sequence>
<dbReference type="Gene3D" id="1.10.287.130">
    <property type="match status" value="1"/>
</dbReference>
<dbReference type="InterPro" id="IPR005467">
    <property type="entry name" value="His_kinase_dom"/>
</dbReference>
<protein>
    <recommendedName>
        <fullName evidence="2">histidine kinase</fullName>
        <ecNumber evidence="2">2.7.13.3</ecNumber>
    </recommendedName>
</protein>
<name>A0A222FJ11_9GAMM</name>
<evidence type="ECO:0000313" key="11">
    <source>
        <dbReference type="EMBL" id="ASP38978.1"/>
    </source>
</evidence>
<dbReference type="EMBL" id="CP022530">
    <property type="protein sequence ID" value="ASP38978.1"/>
    <property type="molecule type" value="Genomic_DNA"/>
</dbReference>
<dbReference type="SMART" id="SM00387">
    <property type="entry name" value="HATPase_c"/>
    <property type="match status" value="1"/>
</dbReference>
<dbReference type="PROSITE" id="PS50109">
    <property type="entry name" value="HIS_KIN"/>
    <property type="match status" value="1"/>
</dbReference>
<evidence type="ECO:0000313" key="12">
    <source>
        <dbReference type="Proteomes" id="UP000202440"/>
    </source>
</evidence>